<gene>
    <name evidence="1" type="ORF">DOTSEDRAFT_68972</name>
</gene>
<organism evidence="1 2">
    <name type="scientific">Dothistroma septosporum (strain NZE10 / CBS 128990)</name>
    <name type="common">Red band needle blight fungus</name>
    <name type="synonym">Mycosphaerella pini</name>
    <dbReference type="NCBI Taxonomy" id="675120"/>
    <lineage>
        <taxon>Eukaryota</taxon>
        <taxon>Fungi</taxon>
        <taxon>Dikarya</taxon>
        <taxon>Ascomycota</taxon>
        <taxon>Pezizomycotina</taxon>
        <taxon>Dothideomycetes</taxon>
        <taxon>Dothideomycetidae</taxon>
        <taxon>Mycosphaerellales</taxon>
        <taxon>Mycosphaerellaceae</taxon>
        <taxon>Dothistroma</taxon>
    </lineage>
</organism>
<evidence type="ECO:0000313" key="2">
    <source>
        <dbReference type="Proteomes" id="UP000016933"/>
    </source>
</evidence>
<name>N1Q3L4_DOTSN</name>
<reference evidence="2" key="1">
    <citation type="journal article" date="2012" name="PLoS Genet.">
        <title>The genomes of the fungal plant pathogens Cladosporium fulvum and Dothistroma septosporum reveal adaptation to different hosts and lifestyles but also signatures of common ancestry.</title>
        <authorList>
            <person name="de Wit P.J.G.M."/>
            <person name="van der Burgt A."/>
            <person name="Oekmen B."/>
            <person name="Stergiopoulos I."/>
            <person name="Abd-Elsalam K.A."/>
            <person name="Aerts A.L."/>
            <person name="Bahkali A.H."/>
            <person name="Beenen H.G."/>
            <person name="Chettri P."/>
            <person name="Cox M.P."/>
            <person name="Datema E."/>
            <person name="de Vries R.P."/>
            <person name="Dhillon B."/>
            <person name="Ganley A.R."/>
            <person name="Griffiths S.A."/>
            <person name="Guo Y."/>
            <person name="Hamelin R.C."/>
            <person name="Henrissat B."/>
            <person name="Kabir M.S."/>
            <person name="Jashni M.K."/>
            <person name="Kema G."/>
            <person name="Klaubauf S."/>
            <person name="Lapidus A."/>
            <person name="Levasseur A."/>
            <person name="Lindquist E."/>
            <person name="Mehrabi R."/>
            <person name="Ohm R.A."/>
            <person name="Owen T.J."/>
            <person name="Salamov A."/>
            <person name="Schwelm A."/>
            <person name="Schijlen E."/>
            <person name="Sun H."/>
            <person name="van den Burg H.A."/>
            <person name="van Ham R.C.H.J."/>
            <person name="Zhang S."/>
            <person name="Goodwin S.B."/>
            <person name="Grigoriev I.V."/>
            <person name="Collemare J."/>
            <person name="Bradshaw R.E."/>
        </authorList>
    </citation>
    <scope>NUCLEOTIDE SEQUENCE [LARGE SCALE GENOMIC DNA]</scope>
    <source>
        <strain evidence="2">NZE10 / CBS 128990</strain>
    </source>
</reference>
<dbReference type="Proteomes" id="UP000016933">
    <property type="component" value="Unassembled WGS sequence"/>
</dbReference>
<evidence type="ECO:0000313" key="1">
    <source>
        <dbReference type="EMBL" id="EME50277.1"/>
    </source>
</evidence>
<proteinExistence type="predicted"/>
<sequence>MKQAANREAEAQTAFHARSLTQATCRRIVHTITNIDEVVGEQAEQMHWMLSLIWQQTFAVADVGIRRGILETQRRYARINWRRANQGS</sequence>
<dbReference type="HOGENOM" id="CLU_2469046_0_0_1"/>
<accession>N1Q3L4</accession>
<reference evidence="1 2" key="2">
    <citation type="journal article" date="2012" name="PLoS Pathog.">
        <title>Diverse lifestyles and strategies of plant pathogenesis encoded in the genomes of eighteen Dothideomycetes fungi.</title>
        <authorList>
            <person name="Ohm R.A."/>
            <person name="Feau N."/>
            <person name="Henrissat B."/>
            <person name="Schoch C.L."/>
            <person name="Horwitz B.A."/>
            <person name="Barry K.W."/>
            <person name="Condon B.J."/>
            <person name="Copeland A.C."/>
            <person name="Dhillon B."/>
            <person name="Glaser F."/>
            <person name="Hesse C.N."/>
            <person name="Kosti I."/>
            <person name="LaButti K."/>
            <person name="Lindquist E.A."/>
            <person name="Lucas S."/>
            <person name="Salamov A.A."/>
            <person name="Bradshaw R.E."/>
            <person name="Ciuffetti L."/>
            <person name="Hamelin R.C."/>
            <person name="Kema G.H.J."/>
            <person name="Lawrence C."/>
            <person name="Scott J.A."/>
            <person name="Spatafora J.W."/>
            <person name="Turgeon B.G."/>
            <person name="de Wit P.J.G.M."/>
            <person name="Zhong S."/>
            <person name="Goodwin S.B."/>
            <person name="Grigoriev I.V."/>
        </authorList>
    </citation>
    <scope>NUCLEOTIDE SEQUENCE [LARGE SCALE GENOMIC DNA]</scope>
    <source>
        <strain evidence="2">NZE10 / CBS 128990</strain>
    </source>
</reference>
<dbReference type="EMBL" id="KB446535">
    <property type="protein sequence ID" value="EME50277.1"/>
    <property type="molecule type" value="Genomic_DNA"/>
</dbReference>
<protein>
    <submittedName>
        <fullName evidence="1">Uncharacterized protein</fullName>
    </submittedName>
</protein>
<dbReference type="AlphaFoldDB" id="N1Q3L4"/>
<keyword evidence="2" id="KW-1185">Reference proteome</keyword>